<dbReference type="AlphaFoldDB" id="A0A1W2D4E2"/>
<feature type="domain" description="DUF4214" evidence="1">
    <location>
        <begin position="351"/>
        <end position="419"/>
    </location>
</feature>
<dbReference type="Pfam" id="PF13946">
    <property type="entry name" value="DUF4214"/>
    <property type="match status" value="1"/>
</dbReference>
<name>A0A1W2D4E2_9HYPH</name>
<evidence type="ECO:0000259" key="1">
    <source>
        <dbReference type="Pfam" id="PF13946"/>
    </source>
</evidence>
<accession>A0A1W2D4E2</accession>
<dbReference type="Proteomes" id="UP000192656">
    <property type="component" value="Unassembled WGS sequence"/>
</dbReference>
<keyword evidence="3" id="KW-1185">Reference proteome</keyword>
<dbReference type="InterPro" id="IPR025282">
    <property type="entry name" value="DUF4214"/>
</dbReference>
<proteinExistence type="predicted"/>
<dbReference type="EMBL" id="FWXR01000012">
    <property type="protein sequence ID" value="SMC92417.1"/>
    <property type="molecule type" value="Genomic_DNA"/>
</dbReference>
<protein>
    <recommendedName>
        <fullName evidence="1">DUF4214 domain-containing protein</fullName>
    </recommendedName>
</protein>
<dbReference type="OrthoDB" id="7970799at2"/>
<evidence type="ECO:0000313" key="3">
    <source>
        <dbReference type="Proteomes" id="UP000192656"/>
    </source>
</evidence>
<evidence type="ECO:0000313" key="2">
    <source>
        <dbReference type="EMBL" id="SMC92417.1"/>
    </source>
</evidence>
<reference evidence="2 3" key="1">
    <citation type="submission" date="2017-04" db="EMBL/GenBank/DDBJ databases">
        <authorList>
            <person name="Afonso C.L."/>
            <person name="Miller P.J."/>
            <person name="Scott M.A."/>
            <person name="Spackman E."/>
            <person name="Goraichik I."/>
            <person name="Dimitrov K.M."/>
            <person name="Suarez D.L."/>
            <person name="Swayne D.E."/>
        </authorList>
    </citation>
    <scope>NUCLEOTIDE SEQUENCE [LARGE SCALE GENOMIC DNA]</scope>
    <source>
        <strain evidence="2 3">CGMCC 1.10972</strain>
    </source>
</reference>
<dbReference type="Gene3D" id="1.10.3130.20">
    <property type="entry name" value="Phycobilisome linker domain"/>
    <property type="match status" value="1"/>
</dbReference>
<organism evidence="2 3">
    <name type="scientific">Fulvimarina manganoxydans</name>
    <dbReference type="NCBI Taxonomy" id="937218"/>
    <lineage>
        <taxon>Bacteria</taxon>
        <taxon>Pseudomonadati</taxon>
        <taxon>Pseudomonadota</taxon>
        <taxon>Alphaproteobacteria</taxon>
        <taxon>Hyphomicrobiales</taxon>
        <taxon>Aurantimonadaceae</taxon>
        <taxon>Fulvimarina</taxon>
    </lineage>
</organism>
<sequence length="435" mass="47199">MAFNNAQYPFLIEGPGALARNLGQIAANQTLSFDEYFDSRSSFTDRADAPYAGDPDGQDAASLGISSQSYYVETLGETTVKISLDPFEIGRLSGDDHSIILVNVEERAFGDANTANEPTLFRYILVLSEKGVSLTWPNDADDNSYAQDYPAAGWQTRFLPEADSFSFKLPATGTFAVDIQAERHDFDIGADLPRYGVNYDIEFSGSVLIQSGLLNAAARPASGEVNTAGISFETQPGTSGNDLKGELNNPTQFDGGAGFDTYVIGAPATSFTMEMQGTTVELSDGTFFHRLINVERVNFSNGFLRLDTDRGEIAGSAYRTYEAAFNRTPDNDGLKYWIEQMDSGLSLDQVAEGFTRSSEFTAVYGANVANRTYVQTLYQNVLDRAPEQAGIDFWTAILDRGDGTRASVLADFADSEENILGTSAATDQGIFIVYG</sequence>
<dbReference type="InterPro" id="IPR038255">
    <property type="entry name" value="PBS_linker_sf"/>
</dbReference>
<dbReference type="STRING" id="937218.SAMN06297251_112134"/>
<gene>
    <name evidence="2" type="ORF">SAMN06297251_112134</name>
</gene>
<dbReference type="RefSeq" id="WP_084410787.1">
    <property type="nucleotide sequence ID" value="NZ_FWXR01000012.1"/>
</dbReference>